<dbReference type="Pfam" id="PF04608">
    <property type="entry name" value="PgpA"/>
    <property type="match status" value="1"/>
</dbReference>
<accession>G3MBC5</accession>
<dbReference type="EMBL" id="JN638751">
    <property type="protein sequence ID" value="AEO93326.1"/>
    <property type="molecule type" value="Genomic_DNA"/>
</dbReference>
<evidence type="ECO:0000259" key="1">
    <source>
        <dbReference type="Pfam" id="PF04608"/>
    </source>
</evidence>
<dbReference type="GeneID" id="18563274"/>
<evidence type="ECO:0000313" key="2">
    <source>
        <dbReference type="EMBL" id="AEO93326.1"/>
    </source>
</evidence>
<dbReference type="SUPFAM" id="SSF101307">
    <property type="entry name" value="YutG-like"/>
    <property type="match status" value="1"/>
</dbReference>
<dbReference type="PIRSF" id="PIRSF019587">
    <property type="entry name" value="PGPase"/>
    <property type="match status" value="1"/>
</dbReference>
<dbReference type="Proteomes" id="UP000009273">
    <property type="component" value="Segment"/>
</dbReference>
<protein>
    <submittedName>
        <fullName evidence="2">Gp55</fullName>
    </submittedName>
</protein>
<dbReference type="GO" id="GO:0008962">
    <property type="term" value="F:phosphatidylglycerophosphatase activity"/>
    <property type="evidence" value="ECO:0007669"/>
    <property type="project" value="InterPro"/>
</dbReference>
<proteinExistence type="predicted"/>
<dbReference type="InterPro" id="IPR007686">
    <property type="entry name" value="YutG/PgpA"/>
</dbReference>
<dbReference type="Gene3D" id="1.10.3760.10">
    <property type="entry name" value="PgpA-like"/>
    <property type="match status" value="1"/>
</dbReference>
<dbReference type="InterPro" id="IPR036681">
    <property type="entry name" value="PgpA-like_sf"/>
</dbReference>
<organism evidence="2 3">
    <name type="scientific">Bacillus phage G</name>
    <dbReference type="NCBI Taxonomy" id="2884420"/>
    <lineage>
        <taxon>Viruses</taxon>
        <taxon>Duplodnaviria</taxon>
        <taxon>Heunggongvirae</taxon>
        <taxon>Uroviricota</taxon>
        <taxon>Caudoviricetes</taxon>
        <taxon>Donellivirus</taxon>
        <taxon>Donellivirus gee</taxon>
    </lineage>
</organism>
<dbReference type="RefSeq" id="YP_009015366.1">
    <property type="nucleotide sequence ID" value="NC_023719.1"/>
</dbReference>
<reference evidence="2 3" key="1">
    <citation type="submission" date="2011-09" db="EMBL/GenBank/DDBJ databases">
        <authorList>
            <person name="Pope W.H."/>
            <person name="Pedulla M.L."/>
            <person name="Ford M.E."/>
            <person name="Peebles C.L."/>
            <person name="Hatfull G.H."/>
            <person name="Hendrix R.W."/>
        </authorList>
    </citation>
    <scope>NUCLEOTIDE SEQUENCE [LARGE SCALE GENOMIC DNA]</scope>
    <source>
        <strain evidence="2">G</strain>
    </source>
</reference>
<dbReference type="GO" id="GO:0006629">
    <property type="term" value="P:lipid metabolic process"/>
    <property type="evidence" value="ECO:0007669"/>
    <property type="project" value="InterPro"/>
</dbReference>
<sequence length="175" mass="19487">MPMKARKITTTELRSKTIETLEERGITLHDIAEIVVTIQKRYSPDLTIDVAIHNILRVLQKREVCNAILTGLALDKLAEQNLLPSPIQEIIMSDEPLYGIDEVIPLSIINIYGTIGFTSFGYLDKEKIGIIKKLDEMEDTVHTFADDIVCAIAAAAASRVAHRSRDIEDNVEKGS</sequence>
<dbReference type="InterPro" id="IPR026038">
    <property type="entry name" value="Put_PGPase"/>
</dbReference>
<dbReference type="CDD" id="cd06971">
    <property type="entry name" value="PgpA"/>
    <property type="match status" value="1"/>
</dbReference>
<evidence type="ECO:0000313" key="3">
    <source>
        <dbReference type="Proteomes" id="UP000009273"/>
    </source>
</evidence>
<name>G3MBC5_9CAUD</name>
<feature type="domain" description="YutG/PgpA" evidence="1">
    <location>
        <begin position="31"/>
        <end position="162"/>
    </location>
</feature>
<keyword evidence="3" id="KW-1185">Reference proteome</keyword>
<gene>
    <name evidence="2" type="primary">55</name>
    <name evidence="2" type="ORF">G_55</name>
</gene>
<dbReference type="KEGG" id="vg:18563274"/>